<reference evidence="4" key="1">
    <citation type="journal article" date="2011" name="Genome Biol.">
        <title>Comparative genomics of the social amoebae Dictyostelium discoideum and Dictyostelium purpureum.</title>
        <authorList>
            <consortium name="US DOE Joint Genome Institute (JGI-PGF)"/>
            <person name="Sucgang R."/>
            <person name="Kuo A."/>
            <person name="Tian X."/>
            <person name="Salerno W."/>
            <person name="Parikh A."/>
            <person name="Feasley C.L."/>
            <person name="Dalin E."/>
            <person name="Tu H."/>
            <person name="Huang E."/>
            <person name="Barry K."/>
            <person name="Lindquist E."/>
            <person name="Shapiro H."/>
            <person name="Bruce D."/>
            <person name="Schmutz J."/>
            <person name="Salamov A."/>
            <person name="Fey P."/>
            <person name="Gaudet P."/>
            <person name="Anjard C."/>
            <person name="Babu M.M."/>
            <person name="Basu S."/>
            <person name="Bushmanova Y."/>
            <person name="van der Wel H."/>
            <person name="Katoh-Kurasawa M."/>
            <person name="Dinh C."/>
            <person name="Coutinho P.M."/>
            <person name="Saito T."/>
            <person name="Elias M."/>
            <person name="Schaap P."/>
            <person name="Kay R.R."/>
            <person name="Henrissat B."/>
            <person name="Eichinger L."/>
            <person name="Rivero F."/>
            <person name="Putnam N.H."/>
            <person name="West C.M."/>
            <person name="Loomis W.F."/>
            <person name="Chisholm R.L."/>
            <person name="Shaulsky G."/>
            <person name="Strassmann J.E."/>
            <person name="Queller D.C."/>
            <person name="Kuspa A."/>
            <person name="Grigoriev I.V."/>
        </authorList>
    </citation>
    <scope>NUCLEOTIDE SEQUENCE [LARGE SCALE GENOMIC DNA]</scope>
    <source>
        <strain evidence="4">QSDP1</strain>
    </source>
</reference>
<evidence type="ECO:0000256" key="2">
    <source>
        <dbReference type="RuleBase" id="RU363116"/>
    </source>
</evidence>
<protein>
    <recommendedName>
        <fullName evidence="2">Phospholipid scramblase</fullName>
    </recommendedName>
</protein>
<dbReference type="InParanoid" id="F0ZRA5"/>
<organism evidence="3 4">
    <name type="scientific">Dictyostelium purpureum</name>
    <name type="common">Slime mold</name>
    <dbReference type="NCBI Taxonomy" id="5786"/>
    <lineage>
        <taxon>Eukaryota</taxon>
        <taxon>Amoebozoa</taxon>
        <taxon>Evosea</taxon>
        <taxon>Eumycetozoa</taxon>
        <taxon>Dictyostelia</taxon>
        <taxon>Dictyosteliales</taxon>
        <taxon>Dictyosteliaceae</taxon>
        <taxon>Dictyostelium</taxon>
    </lineage>
</organism>
<name>F0ZRA5_DICPU</name>
<dbReference type="Pfam" id="PF03803">
    <property type="entry name" value="Scramblase"/>
    <property type="match status" value="1"/>
</dbReference>
<dbReference type="GO" id="GO:0017121">
    <property type="term" value="P:plasma membrane phospholipid scrambling"/>
    <property type="evidence" value="ECO:0000318"/>
    <property type="project" value="GO_Central"/>
</dbReference>
<keyword evidence="4" id="KW-1185">Reference proteome</keyword>
<dbReference type="GO" id="GO:0005886">
    <property type="term" value="C:plasma membrane"/>
    <property type="evidence" value="ECO:0000318"/>
    <property type="project" value="GO_Central"/>
</dbReference>
<gene>
    <name evidence="3" type="ORF">DICPUDRAFT_80710</name>
</gene>
<accession>F0ZRA5</accession>
<dbReference type="GO" id="GO:0017128">
    <property type="term" value="F:phospholipid scramblase activity"/>
    <property type="evidence" value="ECO:0000318"/>
    <property type="project" value="GO_Central"/>
</dbReference>
<comment type="similarity">
    <text evidence="1 2">Belongs to the phospholipid scramblase family.</text>
</comment>
<dbReference type="EMBL" id="GL871138">
    <property type="protein sequence ID" value="EGC33525.1"/>
    <property type="molecule type" value="Genomic_DNA"/>
</dbReference>
<dbReference type="VEuPathDB" id="AmoebaDB:DICPUDRAFT_80710"/>
<evidence type="ECO:0000256" key="1">
    <source>
        <dbReference type="ARBA" id="ARBA00005350"/>
    </source>
</evidence>
<dbReference type="OrthoDB" id="191150at2759"/>
<dbReference type="KEGG" id="dpp:DICPUDRAFT_80710"/>
<evidence type="ECO:0000313" key="3">
    <source>
        <dbReference type="EMBL" id="EGC33525.1"/>
    </source>
</evidence>
<dbReference type="RefSeq" id="XP_003289950.1">
    <property type="nucleotide sequence ID" value="XM_003289902.1"/>
</dbReference>
<proteinExistence type="inferred from homology"/>
<evidence type="ECO:0000313" key="4">
    <source>
        <dbReference type="Proteomes" id="UP000001064"/>
    </source>
</evidence>
<dbReference type="OMA" id="WGGCREI"/>
<dbReference type="InterPro" id="IPR005552">
    <property type="entry name" value="Scramblase"/>
</dbReference>
<dbReference type="AlphaFoldDB" id="F0ZRA5"/>
<dbReference type="Proteomes" id="UP000001064">
    <property type="component" value="Unassembled WGS sequence"/>
</dbReference>
<dbReference type="eggNOG" id="KOG0621">
    <property type="taxonomic scope" value="Eukaryota"/>
</dbReference>
<dbReference type="PANTHER" id="PTHR23248">
    <property type="entry name" value="PHOSPHOLIPID SCRAMBLASE-RELATED"/>
    <property type="match status" value="1"/>
</dbReference>
<sequence>MEESNIDPFGFLLNYNKLYFKQKSRHSMWYQFFCPIELQFNVYDSNNNVILKAKENEQSKSNLFFCNTKRSLKMSITTPWNDQEILKIKRNFHCFSKGFLGCCCIESCYQDFNIFNGKDTTNAGNIIGRIREDFSCCVPKFTVFDEDSNPQFSIIGEFCNMCKSYHYTLGIYKYNEYNILNDVEEVGTIYKDFSGFKECVSELDNYTLTFPPDSNGKQRILFVACTIFIDLMLYSSGSNDKSSFANLQ</sequence>
<dbReference type="GeneID" id="10504301"/>
<dbReference type="PANTHER" id="PTHR23248:SF9">
    <property type="entry name" value="PHOSPHOLIPID SCRAMBLASE"/>
    <property type="match status" value="1"/>
</dbReference>